<evidence type="ECO:0000259" key="20">
    <source>
        <dbReference type="Pfam" id="PF00501"/>
    </source>
</evidence>
<keyword evidence="10" id="KW-0547">Nucleotide-binding</keyword>
<dbReference type="GO" id="GO:0044539">
    <property type="term" value="P:long-chain fatty acid import into cell"/>
    <property type="evidence" value="ECO:0007669"/>
    <property type="project" value="TreeGrafter"/>
</dbReference>
<dbReference type="Pfam" id="PF00501">
    <property type="entry name" value="AMP-binding"/>
    <property type="match status" value="1"/>
</dbReference>
<evidence type="ECO:0000259" key="21">
    <source>
        <dbReference type="Pfam" id="PF13193"/>
    </source>
</evidence>
<evidence type="ECO:0000256" key="6">
    <source>
        <dbReference type="ARBA" id="ARBA00022475"/>
    </source>
</evidence>
<dbReference type="GO" id="GO:0005324">
    <property type="term" value="F:long-chain fatty acid transmembrane transporter activity"/>
    <property type="evidence" value="ECO:0007669"/>
    <property type="project" value="TreeGrafter"/>
</dbReference>
<dbReference type="OrthoDB" id="10253869at2759"/>
<reference evidence="22 23" key="1">
    <citation type="submission" date="2013-03" db="EMBL/GenBank/DDBJ databases">
        <title>The Genome Sequence of Phialophora europaea CBS 101466.</title>
        <authorList>
            <consortium name="The Broad Institute Genomics Platform"/>
            <person name="Cuomo C."/>
            <person name="de Hoog S."/>
            <person name="Gorbushina A."/>
            <person name="Walker B."/>
            <person name="Young S.K."/>
            <person name="Zeng Q."/>
            <person name="Gargeya S."/>
            <person name="Fitzgerald M."/>
            <person name="Haas B."/>
            <person name="Abouelleil A."/>
            <person name="Allen A.W."/>
            <person name="Alvarado L."/>
            <person name="Arachchi H.M."/>
            <person name="Berlin A.M."/>
            <person name="Chapman S.B."/>
            <person name="Gainer-Dewar J."/>
            <person name="Goldberg J."/>
            <person name="Griggs A."/>
            <person name="Gujja S."/>
            <person name="Hansen M."/>
            <person name="Howarth C."/>
            <person name="Imamovic A."/>
            <person name="Ireland A."/>
            <person name="Larimer J."/>
            <person name="McCowan C."/>
            <person name="Murphy C."/>
            <person name="Pearson M."/>
            <person name="Poon T.W."/>
            <person name="Priest M."/>
            <person name="Roberts A."/>
            <person name="Saif S."/>
            <person name="Shea T."/>
            <person name="Sisk P."/>
            <person name="Sykes S."/>
            <person name="Wortman J."/>
            <person name="Nusbaum C."/>
            <person name="Birren B."/>
        </authorList>
    </citation>
    <scope>NUCLEOTIDE SEQUENCE [LARGE SCALE GENOMIC DNA]</scope>
    <source>
        <strain evidence="22 23">CBS 101466</strain>
    </source>
</reference>
<dbReference type="Proteomes" id="UP000030752">
    <property type="component" value="Unassembled WGS sequence"/>
</dbReference>
<dbReference type="GO" id="GO:0004467">
    <property type="term" value="F:long-chain fatty acid-CoA ligase activity"/>
    <property type="evidence" value="ECO:0007669"/>
    <property type="project" value="TreeGrafter"/>
</dbReference>
<evidence type="ECO:0000256" key="1">
    <source>
        <dbReference type="ARBA" id="ARBA00004502"/>
    </source>
</evidence>
<dbReference type="FunFam" id="3.30.300.30:FF:000002">
    <property type="entry name" value="Long-chain fatty acid transport protein 1"/>
    <property type="match status" value="1"/>
</dbReference>
<dbReference type="eggNOG" id="KOG1179">
    <property type="taxonomic scope" value="Eukaryota"/>
</dbReference>
<sequence>MPVPALAIPAAAAGLAYLNGRWRVSEDAYTLKCLATSAIAFKRRERADRLNSFYLLEEHANNPKLADKTFIVYYNQQWTFRETYDTVLRYAGWLHSTHKVTKGEFVAINLMNSPHFLFCTLAVWSLGAVPAFINYNLTGDGFTHSIKISTARLLITEPEVEATTLTSTTRDAVLSPTFRNNAFPLEITILTPELLKSLSYFPPHRAPDAVRSGIIGRDPQVLIFTSGTTGLPKAASVTWQRNHESSKFVAVWLGLRNAASSNPDRYYTAMPLYHSSAFQVCFHSSLISATTIVIGRKFSVSAFWDEIVQTRATVIQYVGETLRYLLAAPPRPDDSTRHNVRLAFGNGLRADVWTRFRVRFGIETIAEFYGATEGTGGTTNFSRNSFAAGAIGSNGKLMSLLSGSMFAIVQVDWDTEAPYRDPKTGLCVKVPEGTPGELLAKLDENDIGAKFQGYHGNQEATKKKVFRDVLKKGDAWFRTGDAVIRDTEGRLWFSDRLGDTFRWKAENVSTAQVGEVLGHHPKVLEANVYGVSVPAHDGRAGCAAVMLRPGCIDGDGELKDEVRESLATWCKNSLPRYAAPVFLRVVKDMATTGTNKQQKPKLRAEGVEPAKMGGDKVYWLRPGSSTYELFGEAGWAQLGAGNVKL</sequence>
<keyword evidence="5" id="KW-0813">Transport</keyword>
<keyword evidence="14" id="KW-0472">Membrane</keyword>
<dbReference type="FunCoup" id="W2RSS8">
    <property type="interactions" value="123"/>
</dbReference>
<dbReference type="InterPro" id="IPR025110">
    <property type="entry name" value="AMP-bd_C"/>
</dbReference>
<dbReference type="Pfam" id="PF13193">
    <property type="entry name" value="AMP-binding_C"/>
    <property type="match status" value="1"/>
</dbReference>
<evidence type="ECO:0000256" key="15">
    <source>
        <dbReference type="ARBA" id="ARBA00023140"/>
    </source>
</evidence>
<proteinExistence type="inferred from homology"/>
<dbReference type="GO" id="GO:0009898">
    <property type="term" value="C:cytoplasmic side of plasma membrane"/>
    <property type="evidence" value="ECO:0007669"/>
    <property type="project" value="TreeGrafter"/>
</dbReference>
<keyword evidence="8" id="KW-0551">Lipid droplet</keyword>
<evidence type="ECO:0000256" key="7">
    <source>
        <dbReference type="ARBA" id="ARBA00022598"/>
    </source>
</evidence>
<evidence type="ECO:0000256" key="2">
    <source>
        <dbReference type="ARBA" id="ARBA00004585"/>
    </source>
</evidence>
<feature type="domain" description="AMP-dependent synthetase/ligase" evidence="20">
    <location>
        <begin position="59"/>
        <end position="439"/>
    </location>
</feature>
<keyword evidence="23" id="KW-1185">Reference proteome</keyword>
<evidence type="ECO:0000256" key="18">
    <source>
        <dbReference type="ARBA" id="ARBA00068795"/>
    </source>
</evidence>
<dbReference type="RefSeq" id="XP_008719368.1">
    <property type="nucleotide sequence ID" value="XM_008721146.1"/>
</dbReference>
<name>W2RSS8_CYPE1</name>
<evidence type="ECO:0000256" key="10">
    <source>
        <dbReference type="ARBA" id="ARBA00022741"/>
    </source>
</evidence>
<keyword evidence="12" id="KW-1133">Transmembrane helix</keyword>
<keyword evidence="11" id="KW-0067">ATP-binding</keyword>
<protein>
    <recommendedName>
        <fullName evidence="18">Very long-chain fatty acid transport protein</fullName>
    </recommendedName>
    <alternativeName>
        <fullName evidence="19">Very-long-chain acyl-CoA synthetase</fullName>
    </alternativeName>
</protein>
<keyword evidence="6" id="KW-1003">Cell membrane</keyword>
<dbReference type="PROSITE" id="PS00455">
    <property type="entry name" value="AMP_BINDING"/>
    <property type="match status" value="1"/>
</dbReference>
<comment type="function">
    <text evidence="17">Acyl-CoA synthetase required for both the import of long chain fatty acids (LCFAs) (C14-C18) and the activation very long chain fatty acids (VLCFAs) (C20-C26) by esterification of the fatty acids into metabolically active CoA-thioesters for subsequent degradation or incorporation into phospholipids. The transport and fatty acyl-CoA synthetase activities are genetically separable and are thus independent activities. Esterifies VLCFAs in the peroxisome matrix. The VLCFAs are actively transported into peroxisomes by a PXA1-PXA2 heterodimeric transporter in the peroxisomal membrane.</text>
</comment>
<gene>
    <name evidence="22" type="ORF">HMPREF1541_06817</name>
</gene>
<dbReference type="GO" id="GO:0005811">
    <property type="term" value="C:lipid droplet"/>
    <property type="evidence" value="ECO:0007669"/>
    <property type="project" value="UniProtKB-SubCell"/>
</dbReference>
<dbReference type="InParanoid" id="W2RSS8"/>
<dbReference type="InterPro" id="IPR042099">
    <property type="entry name" value="ANL_N_sf"/>
</dbReference>
<evidence type="ECO:0000256" key="13">
    <source>
        <dbReference type="ARBA" id="ARBA00023055"/>
    </source>
</evidence>
<dbReference type="GO" id="GO:0005524">
    <property type="term" value="F:ATP binding"/>
    <property type="evidence" value="ECO:0007669"/>
    <property type="project" value="UniProtKB-KW"/>
</dbReference>
<evidence type="ECO:0000256" key="5">
    <source>
        <dbReference type="ARBA" id="ARBA00022448"/>
    </source>
</evidence>
<keyword evidence="9" id="KW-0812">Transmembrane</keyword>
<evidence type="ECO:0000256" key="14">
    <source>
        <dbReference type="ARBA" id="ARBA00023136"/>
    </source>
</evidence>
<dbReference type="SUPFAM" id="SSF56801">
    <property type="entry name" value="Acetyl-CoA synthetase-like"/>
    <property type="match status" value="1"/>
</dbReference>
<dbReference type="PANTHER" id="PTHR43107">
    <property type="entry name" value="LONG-CHAIN FATTY ACID TRANSPORT PROTEIN"/>
    <property type="match status" value="1"/>
</dbReference>
<dbReference type="PANTHER" id="PTHR43107:SF15">
    <property type="entry name" value="FATTY ACID TRANSPORT PROTEIN 3, ISOFORM A"/>
    <property type="match status" value="1"/>
</dbReference>
<dbReference type="VEuPathDB" id="FungiDB:HMPREF1541_06817"/>
<evidence type="ECO:0000256" key="16">
    <source>
        <dbReference type="ARBA" id="ARBA00051585"/>
    </source>
</evidence>
<dbReference type="InterPro" id="IPR000873">
    <property type="entry name" value="AMP-dep_synth/lig_dom"/>
</dbReference>
<feature type="domain" description="AMP-binding enzyme C-terminal" evidence="21">
    <location>
        <begin position="515"/>
        <end position="596"/>
    </location>
</feature>
<keyword evidence="13" id="KW-0445">Lipid transport</keyword>
<keyword evidence="7" id="KW-0436">Ligase</keyword>
<dbReference type="STRING" id="1220924.W2RSS8"/>
<dbReference type="Gene3D" id="3.40.50.12780">
    <property type="entry name" value="N-terminal domain of ligase-like"/>
    <property type="match status" value="1"/>
</dbReference>
<evidence type="ECO:0000256" key="19">
    <source>
        <dbReference type="ARBA" id="ARBA00078285"/>
    </source>
</evidence>
<dbReference type="GO" id="GO:0005778">
    <property type="term" value="C:peroxisomal membrane"/>
    <property type="evidence" value="ECO:0007669"/>
    <property type="project" value="UniProtKB-SubCell"/>
</dbReference>
<dbReference type="EMBL" id="KB822722">
    <property type="protein sequence ID" value="ETN38779.1"/>
    <property type="molecule type" value="Genomic_DNA"/>
</dbReference>
<accession>W2RSS8</accession>
<evidence type="ECO:0000256" key="8">
    <source>
        <dbReference type="ARBA" id="ARBA00022677"/>
    </source>
</evidence>
<dbReference type="InterPro" id="IPR045851">
    <property type="entry name" value="AMP-bd_C_sf"/>
</dbReference>
<keyword evidence="15" id="KW-0576">Peroxisome</keyword>
<comment type="subcellular location">
    <subcellularLocation>
        <location evidence="3">Cell membrane</location>
        <topology evidence="3">Multi-pass membrane protein</topology>
    </subcellularLocation>
    <subcellularLocation>
        <location evidence="1">Lipid droplet</location>
    </subcellularLocation>
    <subcellularLocation>
        <location evidence="2">Peroxisome membrane</location>
        <topology evidence="2">Multi-pass membrane protein</topology>
    </subcellularLocation>
</comment>
<evidence type="ECO:0000256" key="3">
    <source>
        <dbReference type="ARBA" id="ARBA00004651"/>
    </source>
</evidence>
<evidence type="ECO:0000256" key="17">
    <source>
        <dbReference type="ARBA" id="ARBA00060276"/>
    </source>
</evidence>
<comment type="catalytic activity">
    <reaction evidence="16">
        <text>a very long-chain fatty acid + ATP + CoA = a very long-chain fatty acyl-CoA + AMP + diphosphate</text>
        <dbReference type="Rhea" id="RHEA:54536"/>
        <dbReference type="ChEBI" id="CHEBI:30616"/>
        <dbReference type="ChEBI" id="CHEBI:33019"/>
        <dbReference type="ChEBI" id="CHEBI:57287"/>
        <dbReference type="ChEBI" id="CHEBI:58950"/>
        <dbReference type="ChEBI" id="CHEBI:138261"/>
        <dbReference type="ChEBI" id="CHEBI:456215"/>
    </reaction>
</comment>
<organism evidence="22 23">
    <name type="scientific">Cyphellophora europaea (strain CBS 101466)</name>
    <name type="common">Phialophora europaea</name>
    <dbReference type="NCBI Taxonomy" id="1220924"/>
    <lineage>
        <taxon>Eukaryota</taxon>
        <taxon>Fungi</taxon>
        <taxon>Dikarya</taxon>
        <taxon>Ascomycota</taxon>
        <taxon>Pezizomycotina</taxon>
        <taxon>Eurotiomycetes</taxon>
        <taxon>Chaetothyriomycetidae</taxon>
        <taxon>Chaetothyriales</taxon>
        <taxon>Cyphellophoraceae</taxon>
        <taxon>Cyphellophora</taxon>
    </lineage>
</organism>
<evidence type="ECO:0000256" key="9">
    <source>
        <dbReference type="ARBA" id="ARBA00022692"/>
    </source>
</evidence>
<dbReference type="FunFam" id="3.40.50.12780:FF:000019">
    <property type="entry name" value="Long-chain fatty acid transporter"/>
    <property type="match status" value="1"/>
</dbReference>
<comment type="similarity">
    <text evidence="4">Belongs to the ATP-dependent AMP-binding enzyme family.</text>
</comment>
<evidence type="ECO:0000256" key="11">
    <source>
        <dbReference type="ARBA" id="ARBA00022840"/>
    </source>
</evidence>
<evidence type="ECO:0000313" key="22">
    <source>
        <dbReference type="EMBL" id="ETN38779.1"/>
    </source>
</evidence>
<dbReference type="Gene3D" id="3.30.300.30">
    <property type="match status" value="1"/>
</dbReference>
<evidence type="ECO:0000256" key="4">
    <source>
        <dbReference type="ARBA" id="ARBA00006432"/>
    </source>
</evidence>
<dbReference type="AlphaFoldDB" id="W2RSS8"/>
<dbReference type="GeneID" id="19974156"/>
<evidence type="ECO:0000256" key="12">
    <source>
        <dbReference type="ARBA" id="ARBA00022989"/>
    </source>
</evidence>
<dbReference type="InterPro" id="IPR020845">
    <property type="entry name" value="AMP-binding_CS"/>
</dbReference>
<evidence type="ECO:0000313" key="23">
    <source>
        <dbReference type="Proteomes" id="UP000030752"/>
    </source>
</evidence>
<dbReference type="HOGENOM" id="CLU_000022_46_3_1"/>